<comment type="subcellular location">
    <subcellularLocation>
        <location evidence="1">Membrane</location>
    </subcellularLocation>
</comment>
<reference evidence="9" key="1">
    <citation type="journal article" date="2006" name="Science">
        <title>Ancient noncoding elements conserved in the human genome.</title>
        <authorList>
            <person name="Venkatesh B."/>
            <person name="Kirkness E.F."/>
            <person name="Loh Y.H."/>
            <person name="Halpern A.L."/>
            <person name="Lee A.P."/>
            <person name="Johnson J."/>
            <person name="Dandona N."/>
            <person name="Viswanathan L.D."/>
            <person name="Tay A."/>
            <person name="Venter J.C."/>
            <person name="Strausberg R.L."/>
            <person name="Brenner S."/>
        </authorList>
    </citation>
    <scope>NUCLEOTIDE SEQUENCE [LARGE SCALE GENOMIC DNA]</scope>
</reference>
<evidence type="ECO:0000256" key="3">
    <source>
        <dbReference type="ARBA" id="ARBA00022692"/>
    </source>
</evidence>
<reference evidence="9" key="2">
    <citation type="journal article" date="2007" name="PLoS Biol.">
        <title>Survey sequencing and comparative analysis of the elephant shark (Callorhinchus milii) genome.</title>
        <authorList>
            <person name="Venkatesh B."/>
            <person name="Kirkness E.F."/>
            <person name="Loh Y.H."/>
            <person name="Halpern A.L."/>
            <person name="Lee A.P."/>
            <person name="Johnson J."/>
            <person name="Dandona N."/>
            <person name="Viswanathan L.D."/>
            <person name="Tay A."/>
            <person name="Venter J.C."/>
            <person name="Strausberg R.L."/>
            <person name="Brenner S."/>
        </authorList>
    </citation>
    <scope>NUCLEOTIDE SEQUENCE [LARGE SCALE GENOMIC DNA]</scope>
</reference>
<dbReference type="STRING" id="7868.ENSCMIP00000029100"/>
<dbReference type="PANTHER" id="PTHR14948:SF1">
    <property type="entry name" value="TRAFFICKING REGULATOR OF GLUT4 1"/>
    <property type="match status" value="1"/>
</dbReference>
<dbReference type="PANTHER" id="PTHR14948">
    <property type="entry name" value="NG5"/>
    <property type="match status" value="1"/>
</dbReference>
<evidence type="ECO:0000313" key="8">
    <source>
        <dbReference type="Ensembl" id="ENSCMIP00000029100.1"/>
    </source>
</evidence>
<evidence type="ECO:0000256" key="4">
    <source>
        <dbReference type="ARBA" id="ARBA00022989"/>
    </source>
</evidence>
<evidence type="ECO:0000256" key="1">
    <source>
        <dbReference type="ARBA" id="ARBA00004370"/>
    </source>
</evidence>
<evidence type="ECO:0000256" key="2">
    <source>
        <dbReference type="ARBA" id="ARBA00006843"/>
    </source>
</evidence>
<name>A0A4W3J9J2_CALMI</name>
<keyword evidence="4 7" id="KW-1133">Transmembrane helix</keyword>
<feature type="compositionally biased region" description="Basic and acidic residues" evidence="6">
    <location>
        <begin position="57"/>
        <end position="72"/>
    </location>
</feature>
<dbReference type="Pfam" id="PF04505">
    <property type="entry name" value="CD225"/>
    <property type="match status" value="1"/>
</dbReference>
<protein>
    <recommendedName>
        <fullName evidence="10">Tumor suppressor candidate 5-like protein</fullName>
    </recommendedName>
</protein>
<feature type="transmembrane region" description="Helical" evidence="7">
    <location>
        <begin position="157"/>
        <end position="180"/>
    </location>
</feature>
<feature type="compositionally biased region" description="Polar residues" evidence="6">
    <location>
        <begin position="43"/>
        <end position="56"/>
    </location>
</feature>
<keyword evidence="3 7" id="KW-0812">Transmembrane</keyword>
<dbReference type="GO" id="GO:0016020">
    <property type="term" value="C:membrane"/>
    <property type="evidence" value="ECO:0007669"/>
    <property type="project" value="UniProtKB-SubCell"/>
</dbReference>
<comment type="similarity">
    <text evidence="2">Belongs to the CD225/Dispanin family.</text>
</comment>
<feature type="region of interest" description="Disordered" evidence="6">
    <location>
        <begin position="1"/>
        <end position="29"/>
    </location>
</feature>
<keyword evidence="5 7" id="KW-0472">Membrane</keyword>
<evidence type="ECO:0000313" key="9">
    <source>
        <dbReference type="Proteomes" id="UP000314986"/>
    </source>
</evidence>
<evidence type="ECO:0000256" key="5">
    <source>
        <dbReference type="ARBA" id="ARBA00023136"/>
    </source>
</evidence>
<dbReference type="GeneTree" id="ENSGT00940000160337"/>
<dbReference type="InParanoid" id="A0A4W3J9J2"/>
<reference evidence="9" key="3">
    <citation type="journal article" date="2014" name="Nature">
        <title>Elephant shark genome provides unique insights into gnathostome evolution.</title>
        <authorList>
            <consortium name="International Elephant Shark Genome Sequencing Consortium"/>
            <person name="Venkatesh B."/>
            <person name="Lee A.P."/>
            <person name="Ravi V."/>
            <person name="Maurya A.K."/>
            <person name="Lian M.M."/>
            <person name="Swann J.B."/>
            <person name="Ohta Y."/>
            <person name="Flajnik M.F."/>
            <person name="Sutoh Y."/>
            <person name="Kasahara M."/>
            <person name="Hoon S."/>
            <person name="Gangu V."/>
            <person name="Roy S.W."/>
            <person name="Irimia M."/>
            <person name="Korzh V."/>
            <person name="Kondrychyn I."/>
            <person name="Lim Z.W."/>
            <person name="Tay B.H."/>
            <person name="Tohari S."/>
            <person name="Kong K.W."/>
            <person name="Ho S."/>
            <person name="Lorente-Galdos B."/>
            <person name="Quilez J."/>
            <person name="Marques-Bonet T."/>
            <person name="Raney B.J."/>
            <person name="Ingham P.W."/>
            <person name="Tay A."/>
            <person name="Hillier L.W."/>
            <person name="Minx P."/>
            <person name="Boehm T."/>
            <person name="Wilson R.K."/>
            <person name="Brenner S."/>
            <person name="Warren W.C."/>
        </authorList>
    </citation>
    <scope>NUCLEOTIDE SEQUENCE [LARGE SCALE GENOMIC DNA]</scope>
</reference>
<dbReference type="InterPro" id="IPR051423">
    <property type="entry name" value="CD225/Dispanin"/>
</dbReference>
<evidence type="ECO:0000256" key="7">
    <source>
        <dbReference type="SAM" id="Phobius"/>
    </source>
</evidence>
<reference evidence="8" key="5">
    <citation type="submission" date="2025-09" db="UniProtKB">
        <authorList>
            <consortium name="Ensembl"/>
        </authorList>
    </citation>
    <scope>IDENTIFICATION</scope>
</reference>
<evidence type="ECO:0000256" key="6">
    <source>
        <dbReference type="SAM" id="MobiDB-lite"/>
    </source>
</evidence>
<reference evidence="8" key="4">
    <citation type="submission" date="2025-08" db="UniProtKB">
        <authorList>
            <consortium name="Ensembl"/>
        </authorList>
    </citation>
    <scope>IDENTIFICATION</scope>
</reference>
<dbReference type="OMA" id="AITSCFC"/>
<evidence type="ECO:0008006" key="10">
    <source>
        <dbReference type="Google" id="ProtNLM"/>
    </source>
</evidence>
<accession>A0A4W3J9J2</accession>
<feature type="region of interest" description="Disordered" evidence="6">
    <location>
        <begin position="43"/>
        <end position="101"/>
    </location>
</feature>
<organism evidence="8 9">
    <name type="scientific">Callorhinchus milii</name>
    <name type="common">Ghost shark</name>
    <dbReference type="NCBI Taxonomy" id="7868"/>
    <lineage>
        <taxon>Eukaryota</taxon>
        <taxon>Metazoa</taxon>
        <taxon>Chordata</taxon>
        <taxon>Craniata</taxon>
        <taxon>Vertebrata</taxon>
        <taxon>Chondrichthyes</taxon>
        <taxon>Holocephali</taxon>
        <taxon>Chimaeriformes</taxon>
        <taxon>Callorhinchidae</taxon>
        <taxon>Callorhinchus</taxon>
    </lineage>
</organism>
<dbReference type="InterPro" id="IPR007593">
    <property type="entry name" value="CD225/Dispanin_fam"/>
</dbReference>
<dbReference type="AlphaFoldDB" id="A0A4W3J9J2"/>
<sequence>MAINTDAEFEKTLNGSGGTALPKDHQETEQLLTAAENKLENGIPSSKSFTVNMSSSKEVEMEHKDQVKKYRSSESVAKLSAPPGSPSRVSLGRVSTTTNSAQDQSRRRNMLLCLVCACVCAQWFMEISDLVYKFVSRNSLQQGDTDGARRLGRLARLLSIVAIILGALIIIIYCVLNFAVAK</sequence>
<dbReference type="Proteomes" id="UP000314986">
    <property type="component" value="Unassembled WGS sequence"/>
</dbReference>
<proteinExistence type="inferred from homology"/>
<keyword evidence="9" id="KW-1185">Reference proteome</keyword>
<dbReference type="Ensembl" id="ENSCMIT00000029565.1">
    <property type="protein sequence ID" value="ENSCMIP00000029100.1"/>
    <property type="gene ID" value="ENSCMIG00000012602.1"/>
</dbReference>